<evidence type="ECO:0000259" key="8">
    <source>
        <dbReference type="PROSITE" id="PS50850"/>
    </source>
</evidence>
<dbReference type="CDD" id="cd17316">
    <property type="entry name" value="MFS_SV2_like"/>
    <property type="match status" value="1"/>
</dbReference>
<dbReference type="KEGG" id="ptx:ABW99_09170"/>
<feature type="transmembrane region" description="Helical" evidence="7">
    <location>
        <begin position="340"/>
        <end position="357"/>
    </location>
</feature>
<dbReference type="PROSITE" id="PS50850">
    <property type="entry name" value="MFS"/>
    <property type="match status" value="1"/>
</dbReference>
<dbReference type="PROSITE" id="PS00216">
    <property type="entry name" value="SUGAR_TRANSPORT_1"/>
    <property type="match status" value="2"/>
</dbReference>
<dbReference type="Gene3D" id="1.20.1250.20">
    <property type="entry name" value="MFS general substrate transporter like domains"/>
    <property type="match status" value="1"/>
</dbReference>
<feature type="transmembrane region" description="Helical" evidence="7">
    <location>
        <begin position="277"/>
        <end position="299"/>
    </location>
</feature>
<dbReference type="InterPro" id="IPR020846">
    <property type="entry name" value="MFS_dom"/>
</dbReference>
<dbReference type="PANTHER" id="PTHR23511">
    <property type="entry name" value="SYNAPTIC VESICLE GLYCOPROTEIN 2"/>
    <property type="match status" value="1"/>
</dbReference>
<dbReference type="InterPro" id="IPR005829">
    <property type="entry name" value="Sugar_transporter_CS"/>
</dbReference>
<organism evidence="9 10">
    <name type="scientific">Pandoraea thiooxydans</name>
    <dbReference type="NCBI Taxonomy" id="445709"/>
    <lineage>
        <taxon>Bacteria</taxon>
        <taxon>Pseudomonadati</taxon>
        <taxon>Pseudomonadota</taxon>
        <taxon>Betaproteobacteria</taxon>
        <taxon>Burkholderiales</taxon>
        <taxon>Burkholderiaceae</taxon>
        <taxon>Pandoraea</taxon>
    </lineage>
</organism>
<dbReference type="AlphaFoldDB" id="A0A0G3EUG9"/>
<proteinExistence type="inferred from homology"/>
<comment type="subcellular location">
    <subcellularLocation>
        <location evidence="1">Membrane</location>
        <topology evidence="1">Multi-pass membrane protein</topology>
    </subcellularLocation>
</comment>
<dbReference type="InterPro" id="IPR011701">
    <property type="entry name" value="MFS"/>
</dbReference>
<dbReference type="EMBL" id="CP011568">
    <property type="protein sequence ID" value="AKJ68361.1"/>
    <property type="molecule type" value="Genomic_DNA"/>
</dbReference>
<dbReference type="RefSeq" id="WP_047214185.1">
    <property type="nucleotide sequence ID" value="NZ_CP011568.3"/>
</dbReference>
<evidence type="ECO:0000256" key="2">
    <source>
        <dbReference type="ARBA" id="ARBA00010992"/>
    </source>
</evidence>
<dbReference type="STRING" id="445709.ABW99_09170"/>
<name>A0A0G3EUG9_9BURK</name>
<dbReference type="Pfam" id="PF07690">
    <property type="entry name" value="MFS_1"/>
    <property type="match status" value="1"/>
</dbReference>
<feature type="transmembrane region" description="Helical" evidence="7">
    <location>
        <begin position="65"/>
        <end position="85"/>
    </location>
</feature>
<evidence type="ECO:0000256" key="7">
    <source>
        <dbReference type="SAM" id="Phobius"/>
    </source>
</evidence>
<feature type="transmembrane region" description="Helical" evidence="7">
    <location>
        <begin position="369"/>
        <end position="390"/>
    </location>
</feature>
<dbReference type="Proteomes" id="UP000036700">
    <property type="component" value="Chromosome"/>
</dbReference>
<reference evidence="10" key="1">
    <citation type="submission" date="2015-06" db="EMBL/GenBank/DDBJ databases">
        <authorList>
            <person name="Lim Y.L."/>
            <person name="Ee R."/>
            <person name="Yong D."/>
            <person name="How K.Y."/>
            <person name="Yin W.F."/>
            <person name="Chan K.G."/>
        </authorList>
    </citation>
    <scope>NUCLEOTIDE SEQUENCE [LARGE SCALE GENOMIC DNA]</scope>
    <source>
        <strain evidence="10">DSM 25325</strain>
    </source>
</reference>
<feature type="transmembrane region" description="Helical" evidence="7">
    <location>
        <begin position="311"/>
        <end position="333"/>
    </location>
</feature>
<dbReference type="PANTHER" id="PTHR23511:SF34">
    <property type="entry name" value="SYNAPTIC VESICLE GLYCOPROTEIN 2"/>
    <property type="match status" value="1"/>
</dbReference>
<feature type="domain" description="Major facilitator superfamily (MFS) profile" evidence="8">
    <location>
        <begin position="31"/>
        <end position="457"/>
    </location>
</feature>
<evidence type="ECO:0000256" key="1">
    <source>
        <dbReference type="ARBA" id="ARBA00004141"/>
    </source>
</evidence>
<feature type="transmembrane region" description="Helical" evidence="7">
    <location>
        <begin position="97"/>
        <end position="116"/>
    </location>
</feature>
<dbReference type="SUPFAM" id="SSF103473">
    <property type="entry name" value="MFS general substrate transporter"/>
    <property type="match status" value="1"/>
</dbReference>
<accession>A0A0G3EUG9</accession>
<comment type="similarity">
    <text evidence="2">Belongs to the major facilitator superfamily. Sugar transporter (TC 2.A.1.1) family.</text>
</comment>
<dbReference type="OrthoDB" id="3252866at2"/>
<dbReference type="InterPro" id="IPR036259">
    <property type="entry name" value="MFS_trans_sf"/>
</dbReference>
<protein>
    <submittedName>
        <fullName evidence="9">MFS transporter</fullName>
    </submittedName>
</protein>
<feature type="transmembrane region" description="Helical" evidence="7">
    <location>
        <begin position="434"/>
        <end position="454"/>
    </location>
</feature>
<evidence type="ECO:0000256" key="3">
    <source>
        <dbReference type="ARBA" id="ARBA00022448"/>
    </source>
</evidence>
<evidence type="ECO:0000256" key="6">
    <source>
        <dbReference type="ARBA" id="ARBA00023136"/>
    </source>
</evidence>
<keyword evidence="6 7" id="KW-0472">Membrane</keyword>
<sequence length="466" mass="50307">MDMHTHSALDVRHGVAARLERLPLTRYQRFIFFIIATAWFFDSMDLGIMTFVLGSIKTEFGLSAAQAGMVASASFVGMFLGAATAGMLADKFGRKPVFQISMIFWGVGSLMCGLSHGVTMLVVFRVLLGFGMGMEFPIGQSMISEIVPAKNRGRYIAMLEGFWPIGFIVAGIAAYFLLPLVGWRGIFVALAVPAVFVFIVRRYVPESPRWLEDTGKLVEADAIVAHIEARVKSAMGGGALPDVEANPYGRTISSARPDGRRAAFSQLWTNGYRMRTVMLWALWFFALLGYYGLTTWLGALLQQAGYAVTKSVFYTIVISLAGIPGFLFSAWLLEAWGRKATCVLALTGSAVFAYLYGQAAATHAPVEQLVVTGLCMQFFFFGMWSVLYAYTPELYPTRARATGAGFASSVGRLGSLIGPYVVGVLLPVTGQGGVFTLGAASFAVAAIAVLAMGVETKGMALEEISN</sequence>
<evidence type="ECO:0000313" key="10">
    <source>
        <dbReference type="Proteomes" id="UP000036700"/>
    </source>
</evidence>
<gene>
    <name evidence="9" type="ORF">ABW99_09170</name>
</gene>
<keyword evidence="10" id="KW-1185">Reference proteome</keyword>
<keyword evidence="3" id="KW-0813">Transport</keyword>
<dbReference type="GO" id="GO:0022857">
    <property type="term" value="F:transmembrane transporter activity"/>
    <property type="evidence" value="ECO:0007669"/>
    <property type="project" value="InterPro"/>
</dbReference>
<evidence type="ECO:0000256" key="5">
    <source>
        <dbReference type="ARBA" id="ARBA00022989"/>
    </source>
</evidence>
<feature type="transmembrane region" description="Helical" evidence="7">
    <location>
        <begin position="155"/>
        <end position="177"/>
    </location>
</feature>
<evidence type="ECO:0000313" key="9">
    <source>
        <dbReference type="EMBL" id="AKJ68361.1"/>
    </source>
</evidence>
<dbReference type="GO" id="GO:0016020">
    <property type="term" value="C:membrane"/>
    <property type="evidence" value="ECO:0007669"/>
    <property type="project" value="UniProtKB-SubCell"/>
</dbReference>
<evidence type="ECO:0000256" key="4">
    <source>
        <dbReference type="ARBA" id="ARBA00022692"/>
    </source>
</evidence>
<keyword evidence="5 7" id="KW-1133">Transmembrane helix</keyword>
<keyword evidence="4 7" id="KW-0812">Transmembrane</keyword>
<dbReference type="PATRIC" id="fig|445709.3.peg.1961"/>
<feature type="transmembrane region" description="Helical" evidence="7">
    <location>
        <begin position="30"/>
        <end position="53"/>
    </location>
</feature>
<feature type="transmembrane region" description="Helical" evidence="7">
    <location>
        <begin position="183"/>
        <end position="200"/>
    </location>
</feature>
<feature type="transmembrane region" description="Helical" evidence="7">
    <location>
        <begin position="410"/>
        <end position="428"/>
    </location>
</feature>